<keyword evidence="3" id="KW-1185">Reference proteome</keyword>
<dbReference type="PANTHER" id="PTHR46967">
    <property type="entry name" value="INSULIN-LIKE GROWTH FACTOR BINDING PROTEIN,N-TERMINAL"/>
    <property type="match status" value="1"/>
</dbReference>
<sequence length="271" mass="29257">MKPDGGLLRAFVVPTTFALAWQAWTTLTASNSSLFVSATLEQCHLDCAGNTTAELVADAALNGGSWSVWDTQRLVGPTEPASEVNATYPYARAPLPLPFHSFCQLGCSYFFAGSPRNTTCSGLCDDFYVRNVSVGINDYAEKARLECRDGCNIAVLRCQPGYSCAAGVMSECSPGTYRNTSYDMINTCTQCPKGTYRAKGKGSGVDDCALCPVNTYQNTTGATAETDCIRCPDGFYAKEEGTAECSCVTEDSCLPEWQNFQRDSMPHIGRN</sequence>
<dbReference type="EMBL" id="FN649086">
    <property type="protein sequence ID" value="CBJ27821.1"/>
    <property type="molecule type" value="Genomic_DNA"/>
</dbReference>
<dbReference type="PANTHER" id="PTHR46967:SF1">
    <property type="entry name" value="KERATIN-ASSOCIATED PROTEIN 16-1-LIKE"/>
    <property type="match status" value="1"/>
</dbReference>
<dbReference type="InterPro" id="IPR009030">
    <property type="entry name" value="Growth_fac_rcpt_cys_sf"/>
</dbReference>
<organism evidence="2 3">
    <name type="scientific">Ectocarpus siliculosus</name>
    <name type="common">Brown alga</name>
    <name type="synonym">Conferva siliculosa</name>
    <dbReference type="NCBI Taxonomy" id="2880"/>
    <lineage>
        <taxon>Eukaryota</taxon>
        <taxon>Sar</taxon>
        <taxon>Stramenopiles</taxon>
        <taxon>Ochrophyta</taxon>
        <taxon>PX clade</taxon>
        <taxon>Phaeophyceae</taxon>
        <taxon>Ectocarpales</taxon>
        <taxon>Ectocarpaceae</taxon>
        <taxon>Ectocarpus</taxon>
    </lineage>
</organism>
<feature type="domain" description="Tyrosine-protein kinase ephrin type A/B receptor-like" evidence="1">
    <location>
        <begin position="182"/>
        <end position="228"/>
    </location>
</feature>
<evidence type="ECO:0000313" key="2">
    <source>
        <dbReference type="EMBL" id="CBJ27821.1"/>
    </source>
</evidence>
<dbReference type="OrthoDB" id="439917at2759"/>
<dbReference type="AlphaFoldDB" id="D7G7U0"/>
<dbReference type="InParanoid" id="D7G7U0"/>
<dbReference type="Gene3D" id="2.10.50.10">
    <property type="entry name" value="Tumor Necrosis Factor Receptor, subunit A, domain 2"/>
    <property type="match status" value="1"/>
</dbReference>
<dbReference type="Pfam" id="PF07699">
    <property type="entry name" value="Ephrin_rec_like"/>
    <property type="match status" value="1"/>
</dbReference>
<dbReference type="eggNOG" id="ENOG502S58T">
    <property type="taxonomic scope" value="Eukaryota"/>
</dbReference>
<name>D7G7U0_ECTSI</name>
<dbReference type="InterPro" id="IPR011641">
    <property type="entry name" value="Tyr-kin_ephrin_A/B_rcpt-like"/>
</dbReference>
<dbReference type="SMART" id="SM01411">
    <property type="entry name" value="Ephrin_rec_like"/>
    <property type="match status" value="1"/>
</dbReference>
<evidence type="ECO:0000259" key="1">
    <source>
        <dbReference type="Pfam" id="PF07699"/>
    </source>
</evidence>
<evidence type="ECO:0000313" key="3">
    <source>
        <dbReference type="Proteomes" id="UP000002630"/>
    </source>
</evidence>
<gene>
    <name evidence="2" type="ORF">Esi_0085_0084</name>
</gene>
<proteinExistence type="predicted"/>
<accession>D7G7U0</accession>
<dbReference type="Proteomes" id="UP000002630">
    <property type="component" value="Linkage Group LG16"/>
</dbReference>
<dbReference type="SUPFAM" id="SSF57184">
    <property type="entry name" value="Growth factor receptor domain"/>
    <property type="match status" value="1"/>
</dbReference>
<dbReference type="EMBL" id="FN649741">
    <property type="protein sequence ID" value="CBJ27821.1"/>
    <property type="molecule type" value="Genomic_DNA"/>
</dbReference>
<protein>
    <recommendedName>
        <fullName evidence="1">Tyrosine-protein kinase ephrin type A/B receptor-like domain-containing protein</fullName>
    </recommendedName>
</protein>
<reference evidence="2 3" key="1">
    <citation type="journal article" date="2010" name="Nature">
        <title>The Ectocarpus genome and the independent evolution of multicellularity in brown algae.</title>
        <authorList>
            <person name="Cock J.M."/>
            <person name="Sterck L."/>
            <person name="Rouze P."/>
            <person name="Scornet D."/>
            <person name="Allen A.E."/>
            <person name="Amoutzias G."/>
            <person name="Anthouard V."/>
            <person name="Artiguenave F."/>
            <person name="Aury J.M."/>
            <person name="Badger J.H."/>
            <person name="Beszteri B."/>
            <person name="Billiau K."/>
            <person name="Bonnet E."/>
            <person name="Bothwell J.H."/>
            <person name="Bowler C."/>
            <person name="Boyen C."/>
            <person name="Brownlee C."/>
            <person name="Carrano C.J."/>
            <person name="Charrier B."/>
            <person name="Cho G.Y."/>
            <person name="Coelho S.M."/>
            <person name="Collen J."/>
            <person name="Corre E."/>
            <person name="Da Silva C."/>
            <person name="Delage L."/>
            <person name="Delaroque N."/>
            <person name="Dittami S.M."/>
            <person name="Doulbeau S."/>
            <person name="Elias M."/>
            <person name="Farnham G."/>
            <person name="Gachon C.M."/>
            <person name="Gschloessl B."/>
            <person name="Heesch S."/>
            <person name="Jabbari K."/>
            <person name="Jubin C."/>
            <person name="Kawai H."/>
            <person name="Kimura K."/>
            <person name="Kloareg B."/>
            <person name="Kupper F.C."/>
            <person name="Lang D."/>
            <person name="Le Bail A."/>
            <person name="Leblanc C."/>
            <person name="Lerouge P."/>
            <person name="Lohr M."/>
            <person name="Lopez P.J."/>
            <person name="Martens C."/>
            <person name="Maumus F."/>
            <person name="Michel G."/>
            <person name="Miranda-Saavedra D."/>
            <person name="Morales J."/>
            <person name="Moreau H."/>
            <person name="Motomura T."/>
            <person name="Nagasato C."/>
            <person name="Napoli C.A."/>
            <person name="Nelson D.R."/>
            <person name="Nyvall-Collen P."/>
            <person name="Peters A.F."/>
            <person name="Pommier C."/>
            <person name="Potin P."/>
            <person name="Poulain J."/>
            <person name="Quesneville H."/>
            <person name="Read B."/>
            <person name="Rensing S.A."/>
            <person name="Ritter A."/>
            <person name="Rousvoal S."/>
            <person name="Samanta M."/>
            <person name="Samson G."/>
            <person name="Schroeder D.C."/>
            <person name="Segurens B."/>
            <person name="Strittmatter M."/>
            <person name="Tonon T."/>
            <person name="Tregear J.W."/>
            <person name="Valentin K."/>
            <person name="von Dassow P."/>
            <person name="Yamagishi T."/>
            <person name="Van de Peer Y."/>
            <person name="Wincker P."/>
        </authorList>
    </citation>
    <scope>NUCLEOTIDE SEQUENCE [LARGE SCALE GENOMIC DNA]</scope>
    <source>
        <strain evidence="3">Ec32 / CCAP1310/4</strain>
    </source>
</reference>